<feature type="region of interest" description="Disordered" evidence="1">
    <location>
        <begin position="1"/>
        <end position="23"/>
    </location>
</feature>
<evidence type="ECO:0000313" key="2">
    <source>
        <dbReference type="EMBL" id="GFD10726.1"/>
    </source>
</evidence>
<proteinExistence type="predicted"/>
<sequence>PPSHTKEETEDIKTGTKKEKPKEPKIAVPISFVKAIKTLTPEAQPITTIISSQPESTQAPKRVDKGKKIAIVDVKPQVKLVPALKVEVTKKAVEQARLLAITKPEVVKVVREEAEKIGIDLERISNAKEGEKFKKAQDAKLKVHNKERS</sequence>
<evidence type="ECO:0000256" key="1">
    <source>
        <dbReference type="SAM" id="MobiDB-lite"/>
    </source>
</evidence>
<feature type="non-terminal residue" evidence="2">
    <location>
        <position position="149"/>
    </location>
</feature>
<reference evidence="2" key="1">
    <citation type="journal article" date="2019" name="Sci. Rep.">
        <title>Draft genome of Tanacetum cinerariifolium, the natural source of mosquito coil.</title>
        <authorList>
            <person name="Yamashiro T."/>
            <person name="Shiraishi A."/>
            <person name="Satake H."/>
            <person name="Nakayama K."/>
        </authorList>
    </citation>
    <scope>NUCLEOTIDE SEQUENCE</scope>
</reference>
<dbReference type="AlphaFoldDB" id="A0A699TNK1"/>
<comment type="caution">
    <text evidence="2">The sequence shown here is derived from an EMBL/GenBank/DDBJ whole genome shotgun (WGS) entry which is preliminary data.</text>
</comment>
<protein>
    <submittedName>
        <fullName evidence="2">Uncharacterized protein</fullName>
    </submittedName>
</protein>
<organism evidence="2">
    <name type="scientific">Tanacetum cinerariifolium</name>
    <name type="common">Dalmatian daisy</name>
    <name type="synonym">Chrysanthemum cinerariifolium</name>
    <dbReference type="NCBI Taxonomy" id="118510"/>
    <lineage>
        <taxon>Eukaryota</taxon>
        <taxon>Viridiplantae</taxon>
        <taxon>Streptophyta</taxon>
        <taxon>Embryophyta</taxon>
        <taxon>Tracheophyta</taxon>
        <taxon>Spermatophyta</taxon>
        <taxon>Magnoliopsida</taxon>
        <taxon>eudicotyledons</taxon>
        <taxon>Gunneridae</taxon>
        <taxon>Pentapetalae</taxon>
        <taxon>asterids</taxon>
        <taxon>campanulids</taxon>
        <taxon>Asterales</taxon>
        <taxon>Asteraceae</taxon>
        <taxon>Asteroideae</taxon>
        <taxon>Anthemideae</taxon>
        <taxon>Anthemidinae</taxon>
        <taxon>Tanacetum</taxon>
    </lineage>
</organism>
<accession>A0A699TNK1</accession>
<feature type="non-terminal residue" evidence="2">
    <location>
        <position position="1"/>
    </location>
</feature>
<dbReference type="EMBL" id="BKCJ011254208">
    <property type="protein sequence ID" value="GFD10726.1"/>
    <property type="molecule type" value="Genomic_DNA"/>
</dbReference>
<name>A0A699TNK1_TANCI</name>
<gene>
    <name evidence="2" type="ORF">Tci_882695</name>
</gene>